<organism evidence="6 7">
    <name type="scientific">Toxocara canis</name>
    <name type="common">Canine roundworm</name>
    <dbReference type="NCBI Taxonomy" id="6265"/>
    <lineage>
        <taxon>Eukaryota</taxon>
        <taxon>Metazoa</taxon>
        <taxon>Ecdysozoa</taxon>
        <taxon>Nematoda</taxon>
        <taxon>Chromadorea</taxon>
        <taxon>Rhabditida</taxon>
        <taxon>Spirurina</taxon>
        <taxon>Ascaridomorpha</taxon>
        <taxon>Ascaridoidea</taxon>
        <taxon>Toxocaridae</taxon>
        <taxon>Toxocara</taxon>
    </lineage>
</organism>
<protein>
    <submittedName>
        <fullName evidence="7">3-demethylubiquinol 3-O-methyltransferase</fullName>
    </submittedName>
</protein>
<keyword evidence="2" id="KW-0808">Transferase</keyword>
<evidence type="ECO:0000313" key="7">
    <source>
        <dbReference type="WBParaSite" id="TCNE_0001120501-mRNA-1"/>
    </source>
</evidence>
<reference evidence="7" key="1">
    <citation type="submission" date="2016-06" db="UniProtKB">
        <authorList>
            <consortium name="WormBaseParasite"/>
        </authorList>
    </citation>
    <scope>IDENTIFICATION</scope>
</reference>
<dbReference type="GO" id="GO:0061542">
    <property type="term" value="F:3-demethylubiquinol 3-O-methyltransferase activity"/>
    <property type="evidence" value="ECO:0007669"/>
    <property type="project" value="InterPro"/>
</dbReference>
<dbReference type="PANTHER" id="PTHR43464">
    <property type="entry name" value="METHYLTRANSFERASE"/>
    <property type="match status" value="1"/>
</dbReference>
<evidence type="ECO:0000313" key="5">
    <source>
        <dbReference type="EMBL" id="VDM42526.1"/>
    </source>
</evidence>
<dbReference type="InterPro" id="IPR029063">
    <property type="entry name" value="SAM-dependent_MTases_sf"/>
</dbReference>
<evidence type="ECO:0000256" key="1">
    <source>
        <dbReference type="ARBA" id="ARBA00022603"/>
    </source>
</evidence>
<dbReference type="GO" id="GO:0005739">
    <property type="term" value="C:mitochondrion"/>
    <property type="evidence" value="ECO:0007669"/>
    <property type="project" value="TreeGrafter"/>
</dbReference>
<sequence length="253" mass="27776">MLRCLRGSRGAVLCPKVVSCSSTISTSFGIRVFGDAPSLSTSVDPDEVQRFGQLSTQWACESGSFKALHSLNQLRVPWIVDTVAKLESEPDAIRAARIALSSAFYGSQPQPSGDVHLECTTVEHFSKNNAAAFDAVIASEIVEHVANIDTFVEACVHLARPGAPLFFTTINRTIASRVFAIFLAEEVFGIVPRGVHEWSKFVVRDVLRNKLEINGCDVRLVHGITYNPLTNKWSWSNCTAVNYAMMAVKRRSS</sequence>
<dbReference type="InterPro" id="IPR010233">
    <property type="entry name" value="UbiG_MeTrfase"/>
</dbReference>
<accession>A0A183URT5</accession>
<dbReference type="EMBL" id="UYWY01020776">
    <property type="protein sequence ID" value="VDM42526.1"/>
    <property type="molecule type" value="Genomic_DNA"/>
</dbReference>
<dbReference type="WBParaSite" id="TCNE_0001120501-mRNA-1">
    <property type="protein sequence ID" value="TCNE_0001120501-mRNA-1"/>
    <property type="gene ID" value="TCNE_0001120501"/>
</dbReference>
<dbReference type="NCBIfam" id="TIGR01983">
    <property type="entry name" value="UbiG"/>
    <property type="match status" value="1"/>
</dbReference>
<evidence type="ECO:0000256" key="3">
    <source>
        <dbReference type="ARBA" id="ARBA00022688"/>
    </source>
</evidence>
<dbReference type="Gene3D" id="3.40.50.150">
    <property type="entry name" value="Vaccinia Virus protein VP39"/>
    <property type="match status" value="2"/>
</dbReference>
<evidence type="ECO:0000256" key="4">
    <source>
        <dbReference type="ARBA" id="ARBA00022691"/>
    </source>
</evidence>
<dbReference type="SUPFAM" id="SSF53335">
    <property type="entry name" value="S-adenosyl-L-methionine-dependent methyltransferases"/>
    <property type="match status" value="1"/>
</dbReference>
<dbReference type="AlphaFoldDB" id="A0A183URT5"/>
<proteinExistence type="predicted"/>
<keyword evidence="1" id="KW-0489">Methyltransferase</keyword>
<evidence type="ECO:0000313" key="6">
    <source>
        <dbReference type="Proteomes" id="UP000050794"/>
    </source>
</evidence>
<keyword evidence="4" id="KW-0949">S-adenosyl-L-methionine</keyword>
<name>A0A183URT5_TOXCA</name>
<dbReference type="PANTHER" id="PTHR43464:SF19">
    <property type="entry name" value="UBIQUINONE BIOSYNTHESIS O-METHYLTRANSFERASE, MITOCHONDRIAL"/>
    <property type="match status" value="1"/>
</dbReference>
<reference evidence="5 6" key="2">
    <citation type="submission" date="2018-11" db="EMBL/GenBank/DDBJ databases">
        <authorList>
            <consortium name="Pathogen Informatics"/>
        </authorList>
    </citation>
    <scope>NUCLEOTIDE SEQUENCE [LARGE SCALE GENOMIC DNA]</scope>
</reference>
<dbReference type="GO" id="GO:0032259">
    <property type="term" value="P:methylation"/>
    <property type="evidence" value="ECO:0007669"/>
    <property type="project" value="UniProtKB-KW"/>
</dbReference>
<dbReference type="Proteomes" id="UP000050794">
    <property type="component" value="Unassembled WGS sequence"/>
</dbReference>
<keyword evidence="6" id="KW-1185">Reference proteome</keyword>
<keyword evidence="3" id="KW-0831">Ubiquinone biosynthesis</keyword>
<dbReference type="GO" id="GO:0010420">
    <property type="term" value="F:polyprenyldihydroxybenzoate methyltransferase activity"/>
    <property type="evidence" value="ECO:0007669"/>
    <property type="project" value="InterPro"/>
</dbReference>
<evidence type="ECO:0000256" key="2">
    <source>
        <dbReference type="ARBA" id="ARBA00022679"/>
    </source>
</evidence>
<gene>
    <name evidence="5" type="ORF">TCNE_LOCUS11205</name>
</gene>